<protein>
    <submittedName>
        <fullName evidence="1">Uncharacterized protein</fullName>
    </submittedName>
</protein>
<dbReference type="AlphaFoldDB" id="A0A8J3AJ34"/>
<gene>
    <name evidence="1" type="ORF">GCM10007377_15500</name>
</gene>
<reference evidence="1" key="1">
    <citation type="journal article" date="2014" name="Int. J. Syst. Evol. Microbiol.">
        <title>Complete genome sequence of Corynebacterium casei LMG S-19264T (=DSM 44701T), isolated from a smear-ripened cheese.</title>
        <authorList>
            <consortium name="US DOE Joint Genome Institute (JGI-PGF)"/>
            <person name="Walter F."/>
            <person name="Albersmeier A."/>
            <person name="Kalinowski J."/>
            <person name="Ruckert C."/>
        </authorList>
    </citation>
    <scope>NUCLEOTIDE SEQUENCE</scope>
    <source>
        <strain evidence="1">CCM 8606</strain>
    </source>
</reference>
<organism evidence="1 2">
    <name type="scientific">Galliscardovia ingluviei</name>
    <dbReference type="NCBI Taxonomy" id="1769422"/>
    <lineage>
        <taxon>Bacteria</taxon>
        <taxon>Bacillati</taxon>
        <taxon>Actinomycetota</taxon>
        <taxon>Actinomycetes</taxon>
        <taxon>Bifidobacteriales</taxon>
        <taxon>Bifidobacteriaceae</taxon>
        <taxon>Galliscardovia</taxon>
    </lineage>
</organism>
<proteinExistence type="predicted"/>
<keyword evidence="2" id="KW-1185">Reference proteome</keyword>
<comment type="caution">
    <text evidence="1">The sequence shown here is derived from an EMBL/GenBank/DDBJ whole genome shotgun (WGS) entry which is preliminary data.</text>
</comment>
<evidence type="ECO:0000313" key="1">
    <source>
        <dbReference type="EMBL" id="GGI15358.1"/>
    </source>
</evidence>
<dbReference type="Proteomes" id="UP000619536">
    <property type="component" value="Unassembled WGS sequence"/>
</dbReference>
<accession>A0A8J3AJ34</accession>
<name>A0A8J3AJ34_9BIFI</name>
<sequence length="128" mass="14916">MVMNTNTRAVKLPSNLWYNEQFLQLAELNPHAFCVWLLALDYCAAHDTDTFTWFIAERFFQATQDDFQTLREFGLIGEADDKWRIRRFEPAVIEQPVCHDDDGEAVEFKPWYDKVSAQSADGSDVFLD</sequence>
<dbReference type="EMBL" id="BMDH01000006">
    <property type="protein sequence ID" value="GGI15358.1"/>
    <property type="molecule type" value="Genomic_DNA"/>
</dbReference>
<reference evidence="1" key="2">
    <citation type="submission" date="2020-09" db="EMBL/GenBank/DDBJ databases">
        <authorList>
            <person name="Sun Q."/>
            <person name="Sedlacek I."/>
        </authorList>
    </citation>
    <scope>NUCLEOTIDE SEQUENCE</scope>
    <source>
        <strain evidence="1">CCM 8606</strain>
    </source>
</reference>
<evidence type="ECO:0000313" key="2">
    <source>
        <dbReference type="Proteomes" id="UP000619536"/>
    </source>
</evidence>